<dbReference type="EMBL" id="UOFU01000215">
    <property type="protein sequence ID" value="VAX01061.1"/>
    <property type="molecule type" value="Genomic_DNA"/>
</dbReference>
<protein>
    <recommendedName>
        <fullName evidence="3">Antitoxin</fullName>
    </recommendedName>
</protein>
<evidence type="ECO:0008006" key="3">
    <source>
        <dbReference type="Google" id="ProtNLM"/>
    </source>
</evidence>
<dbReference type="InterPro" id="IPR036165">
    <property type="entry name" value="YefM-like_sf"/>
</dbReference>
<dbReference type="AlphaFoldDB" id="A0A3B1AHB9"/>
<dbReference type="SUPFAM" id="SSF143120">
    <property type="entry name" value="YefM-like"/>
    <property type="match status" value="1"/>
</dbReference>
<gene>
    <name evidence="2" type="ORF">MNBD_GAMMA20-1802</name>
</gene>
<proteinExistence type="inferred from homology"/>
<evidence type="ECO:0000256" key="1">
    <source>
        <dbReference type="ARBA" id="ARBA00009981"/>
    </source>
</evidence>
<evidence type="ECO:0000313" key="2">
    <source>
        <dbReference type="EMBL" id="VAX01061.1"/>
    </source>
</evidence>
<comment type="similarity">
    <text evidence="1">Belongs to the phD/YefM antitoxin family.</text>
</comment>
<name>A0A3B1AHB9_9ZZZZ</name>
<organism evidence="2">
    <name type="scientific">hydrothermal vent metagenome</name>
    <dbReference type="NCBI Taxonomy" id="652676"/>
    <lineage>
        <taxon>unclassified sequences</taxon>
        <taxon>metagenomes</taxon>
        <taxon>ecological metagenomes</taxon>
    </lineage>
</organism>
<accession>A0A3B1AHB9</accession>
<reference evidence="2" key="1">
    <citation type="submission" date="2018-06" db="EMBL/GenBank/DDBJ databases">
        <authorList>
            <person name="Zhirakovskaya E."/>
        </authorList>
    </citation>
    <scope>NUCLEOTIDE SEQUENCE</scope>
</reference>
<sequence length="96" mass="10743">MAALLERRDQSISITDFIRTAKKAFDALTSGKQDRFVVMKNNNPSAVVLPVDTFEAMQNELEDLRLQVIAAERLGSFDADKAISHAEYGCPLLRCR</sequence>